<name>A0A6J5L7N2_9CAUD</name>
<accession>A0A6J5L7N2</accession>
<reference evidence="1" key="1">
    <citation type="submission" date="2020-04" db="EMBL/GenBank/DDBJ databases">
        <authorList>
            <person name="Chiriac C."/>
            <person name="Salcher M."/>
            <person name="Ghai R."/>
            <person name="Kavagutti S V."/>
        </authorList>
    </citation>
    <scope>NUCLEOTIDE SEQUENCE</scope>
</reference>
<sequence>MQLIADDRNQVYYWVESDNHSVRLSPHFDYEEDALAWFQRIAVLSQQLDQATA</sequence>
<protein>
    <submittedName>
        <fullName evidence="1">Uncharacterized protein</fullName>
    </submittedName>
</protein>
<dbReference type="EMBL" id="LR796237">
    <property type="protein sequence ID" value="CAB4130015.1"/>
    <property type="molecule type" value="Genomic_DNA"/>
</dbReference>
<evidence type="ECO:0000313" key="1">
    <source>
        <dbReference type="EMBL" id="CAB4130015.1"/>
    </source>
</evidence>
<gene>
    <name evidence="1" type="ORF">UFOVP116_227</name>
</gene>
<proteinExistence type="predicted"/>
<organism evidence="1">
    <name type="scientific">uncultured Caudovirales phage</name>
    <dbReference type="NCBI Taxonomy" id="2100421"/>
    <lineage>
        <taxon>Viruses</taxon>
        <taxon>Duplodnaviria</taxon>
        <taxon>Heunggongvirae</taxon>
        <taxon>Uroviricota</taxon>
        <taxon>Caudoviricetes</taxon>
        <taxon>Peduoviridae</taxon>
        <taxon>Maltschvirus</taxon>
        <taxon>Maltschvirus maltsch</taxon>
    </lineage>
</organism>